<proteinExistence type="predicted"/>
<dbReference type="InterPro" id="IPR039422">
    <property type="entry name" value="MarR/SlyA-like"/>
</dbReference>
<keyword evidence="3" id="KW-1185">Reference proteome</keyword>
<dbReference type="Proteomes" id="UP000035009">
    <property type="component" value="Unassembled WGS sequence"/>
</dbReference>
<dbReference type="STRING" id="410332.SAMN04488550_4317"/>
<dbReference type="PROSITE" id="PS50995">
    <property type="entry name" value="HTH_MARR_2"/>
    <property type="match status" value="1"/>
</dbReference>
<dbReference type="CDD" id="cd00090">
    <property type="entry name" value="HTH_ARSR"/>
    <property type="match status" value="1"/>
</dbReference>
<comment type="caution">
    <text evidence="2">The sequence shown here is derived from an EMBL/GenBank/DDBJ whole genome shotgun (WGS) entry which is preliminary data.</text>
</comment>
<gene>
    <name evidence="2" type="ORF">GM1_008_00840</name>
</gene>
<dbReference type="AlphaFoldDB" id="M3UV06"/>
<sequence length="184" mass="20916">MIAVPPASDRMVSVESWQCNIPEEVRGLSHAEEVETILDSRERELWQQFVTGGWVLYRSLFRQIDSSSALPSADWRVLEVLGSYGKMRISDLAEATQIPVSTVSRQVGRFIDKGYVDRVDTGDVDGRQKWVRITDEGRAIVQPILDERDRAVRRLVIESLTADEFEAFCRTFGKIGERIVAEDL</sequence>
<reference evidence="2 3" key="1">
    <citation type="submission" date="2013-02" db="EMBL/GenBank/DDBJ databases">
        <title>Whole genome shotgun sequence of Gordonia malaquae NBRC 108250.</title>
        <authorList>
            <person name="Yoshida I."/>
            <person name="Hosoyama A."/>
            <person name="Tsuchikane K."/>
            <person name="Ando Y."/>
            <person name="Baba S."/>
            <person name="Ohji S."/>
            <person name="Hamada M."/>
            <person name="Tamura T."/>
            <person name="Yamazoe A."/>
            <person name="Yamazaki S."/>
            <person name="Fujita N."/>
        </authorList>
    </citation>
    <scope>NUCLEOTIDE SEQUENCE [LARGE SCALE GENOMIC DNA]</scope>
    <source>
        <strain evidence="2 3">NBRC 108250</strain>
    </source>
</reference>
<dbReference type="GO" id="GO:0006950">
    <property type="term" value="P:response to stress"/>
    <property type="evidence" value="ECO:0007669"/>
    <property type="project" value="TreeGrafter"/>
</dbReference>
<feature type="domain" description="HTH marR-type" evidence="1">
    <location>
        <begin position="31"/>
        <end position="177"/>
    </location>
</feature>
<dbReference type="EMBL" id="BAOP01000008">
    <property type="protein sequence ID" value="GAC79322.1"/>
    <property type="molecule type" value="Genomic_DNA"/>
</dbReference>
<organism evidence="2 3">
    <name type="scientific">Gordonia malaquae NBRC 108250</name>
    <dbReference type="NCBI Taxonomy" id="1223542"/>
    <lineage>
        <taxon>Bacteria</taxon>
        <taxon>Bacillati</taxon>
        <taxon>Actinomycetota</taxon>
        <taxon>Actinomycetes</taxon>
        <taxon>Mycobacteriales</taxon>
        <taxon>Gordoniaceae</taxon>
        <taxon>Gordonia</taxon>
    </lineage>
</organism>
<dbReference type="Pfam" id="PF12802">
    <property type="entry name" value="MarR_2"/>
    <property type="match status" value="1"/>
</dbReference>
<dbReference type="InterPro" id="IPR011991">
    <property type="entry name" value="ArsR-like_HTH"/>
</dbReference>
<dbReference type="Gene3D" id="1.10.10.10">
    <property type="entry name" value="Winged helix-like DNA-binding domain superfamily/Winged helix DNA-binding domain"/>
    <property type="match status" value="1"/>
</dbReference>
<protein>
    <submittedName>
        <fullName evidence="2">Putative MarR family transcriptional regulator</fullName>
    </submittedName>
</protein>
<dbReference type="SMART" id="SM00347">
    <property type="entry name" value="HTH_MARR"/>
    <property type="match status" value="1"/>
</dbReference>
<dbReference type="SUPFAM" id="SSF46785">
    <property type="entry name" value="Winged helix' DNA-binding domain"/>
    <property type="match status" value="1"/>
</dbReference>
<dbReference type="eggNOG" id="COG1846">
    <property type="taxonomic scope" value="Bacteria"/>
</dbReference>
<accession>M3UV06</accession>
<name>M3UV06_GORML</name>
<dbReference type="InterPro" id="IPR036390">
    <property type="entry name" value="WH_DNA-bd_sf"/>
</dbReference>
<dbReference type="PANTHER" id="PTHR33164:SF57">
    <property type="entry name" value="MARR-FAMILY TRANSCRIPTIONAL REGULATOR"/>
    <property type="match status" value="1"/>
</dbReference>
<dbReference type="InterPro" id="IPR036388">
    <property type="entry name" value="WH-like_DNA-bd_sf"/>
</dbReference>
<dbReference type="InterPro" id="IPR000835">
    <property type="entry name" value="HTH_MarR-typ"/>
</dbReference>
<evidence type="ECO:0000313" key="3">
    <source>
        <dbReference type="Proteomes" id="UP000035009"/>
    </source>
</evidence>
<dbReference type="GO" id="GO:0003700">
    <property type="term" value="F:DNA-binding transcription factor activity"/>
    <property type="evidence" value="ECO:0007669"/>
    <property type="project" value="InterPro"/>
</dbReference>
<evidence type="ECO:0000313" key="2">
    <source>
        <dbReference type="EMBL" id="GAC79322.1"/>
    </source>
</evidence>
<dbReference type="PANTHER" id="PTHR33164">
    <property type="entry name" value="TRANSCRIPTIONAL REGULATOR, MARR FAMILY"/>
    <property type="match status" value="1"/>
</dbReference>
<evidence type="ECO:0000259" key="1">
    <source>
        <dbReference type="PROSITE" id="PS50995"/>
    </source>
</evidence>